<evidence type="ECO:0000313" key="4">
    <source>
        <dbReference type="Proteomes" id="UP001438707"/>
    </source>
</evidence>
<keyword evidence="2" id="KW-0472">Membrane</keyword>
<feature type="compositionally biased region" description="Polar residues" evidence="1">
    <location>
        <begin position="146"/>
        <end position="158"/>
    </location>
</feature>
<protein>
    <submittedName>
        <fullName evidence="3">Uncharacterized protein</fullName>
    </submittedName>
</protein>
<dbReference type="EMBL" id="JALJOS010000002">
    <property type="protein sequence ID" value="KAK9843124.1"/>
    <property type="molecule type" value="Genomic_DNA"/>
</dbReference>
<evidence type="ECO:0000313" key="3">
    <source>
        <dbReference type="EMBL" id="KAK9843124.1"/>
    </source>
</evidence>
<keyword evidence="4" id="KW-1185">Reference proteome</keyword>
<dbReference type="Proteomes" id="UP001438707">
    <property type="component" value="Unassembled WGS sequence"/>
</dbReference>
<gene>
    <name evidence="3" type="ORF">WJX74_007361</name>
</gene>
<feature type="transmembrane region" description="Helical" evidence="2">
    <location>
        <begin position="14"/>
        <end position="33"/>
    </location>
</feature>
<keyword evidence="2" id="KW-1133">Transmembrane helix</keyword>
<dbReference type="AlphaFoldDB" id="A0AAW1SB16"/>
<keyword evidence="2" id="KW-0812">Transmembrane</keyword>
<accession>A0AAW1SB16</accession>
<comment type="caution">
    <text evidence="3">The sequence shown here is derived from an EMBL/GenBank/DDBJ whole genome shotgun (WGS) entry which is preliminary data.</text>
</comment>
<evidence type="ECO:0000256" key="2">
    <source>
        <dbReference type="SAM" id="Phobius"/>
    </source>
</evidence>
<evidence type="ECO:0000256" key="1">
    <source>
        <dbReference type="SAM" id="MobiDB-lite"/>
    </source>
</evidence>
<organism evidence="3 4">
    <name type="scientific">Apatococcus lobatus</name>
    <dbReference type="NCBI Taxonomy" id="904363"/>
    <lineage>
        <taxon>Eukaryota</taxon>
        <taxon>Viridiplantae</taxon>
        <taxon>Chlorophyta</taxon>
        <taxon>core chlorophytes</taxon>
        <taxon>Trebouxiophyceae</taxon>
        <taxon>Chlorellales</taxon>
        <taxon>Chlorellaceae</taxon>
        <taxon>Apatococcus</taxon>
    </lineage>
</organism>
<reference evidence="3 4" key="1">
    <citation type="journal article" date="2024" name="Nat. Commun.">
        <title>Phylogenomics reveals the evolutionary origins of lichenization in chlorophyte algae.</title>
        <authorList>
            <person name="Puginier C."/>
            <person name="Libourel C."/>
            <person name="Otte J."/>
            <person name="Skaloud P."/>
            <person name="Haon M."/>
            <person name="Grisel S."/>
            <person name="Petersen M."/>
            <person name="Berrin J.G."/>
            <person name="Delaux P.M."/>
            <person name="Dal Grande F."/>
            <person name="Keller J."/>
        </authorList>
    </citation>
    <scope>NUCLEOTIDE SEQUENCE [LARGE SCALE GENOMIC DNA]</scope>
    <source>
        <strain evidence="3 4">SAG 2145</strain>
    </source>
</reference>
<feature type="region of interest" description="Disordered" evidence="1">
    <location>
        <begin position="94"/>
        <end position="170"/>
    </location>
</feature>
<name>A0AAW1SB16_9CHLO</name>
<sequence>MEDQVKKPMTVRKAALFSLPFLTCISVLVLWRYSVYPYYKAVQQQKFLLVREKAEREARFVQNWMQTLDDEADEYSARMRNRTPPLFRRAEIRAVAQNPKPETGGAVTGGVQAERHRKDGPSPELNVQHLPGSDPQGLPATELDQEQAQPELDQQTELESVLHQEDSPVDAEPFDEATTLKENPEDLPLILSAELAVGSGQNISTEQAEAAGGMKLHPAPEDEQDVAIRVVSRHHARQLLSEVTVQDKIWSAVKSIIPKQLAQIPSSMFVRMLGGYEAATVATLSATASQAHTRQVVVFVQLDSTKEAVDNLRFFLKYGTSVNQHTSFIFLLQPAEAQRLGHDLPNLPKNSAILPPSGQCLWGTVGKVMIHVLERQPEIQRFAMLTSSVRGPFYPAASQESFPWLERFSNLLTPDCMLVVPTIECGKVEGTMSIRTGLWPSAAQLDRDVPNPEAHMFVTDKAGLEVLVQDGSVFSCDEENDNVNALRMLAATFKANRTISSLSVNQAGLDWSNPEICSSERARAHMCKSPLESLHFGITGGQLEHEATFQQLTGIGGFVETLRRDPKSAELPNMIASLDSLVEYLHAALSACKDPMDTMFVTIDKALLNRRLVAAQ</sequence>
<proteinExistence type="predicted"/>